<organism evidence="1 2">
    <name type="scientific">Periplaneta americana</name>
    <name type="common">American cockroach</name>
    <name type="synonym">Blatta americana</name>
    <dbReference type="NCBI Taxonomy" id="6978"/>
    <lineage>
        <taxon>Eukaryota</taxon>
        <taxon>Metazoa</taxon>
        <taxon>Ecdysozoa</taxon>
        <taxon>Arthropoda</taxon>
        <taxon>Hexapoda</taxon>
        <taxon>Insecta</taxon>
        <taxon>Pterygota</taxon>
        <taxon>Neoptera</taxon>
        <taxon>Polyneoptera</taxon>
        <taxon>Dictyoptera</taxon>
        <taxon>Blattodea</taxon>
        <taxon>Blattoidea</taxon>
        <taxon>Blattidae</taxon>
        <taxon>Blattinae</taxon>
        <taxon>Periplaneta</taxon>
    </lineage>
</organism>
<evidence type="ECO:0000313" key="2">
    <source>
        <dbReference type="Proteomes" id="UP001148838"/>
    </source>
</evidence>
<evidence type="ECO:0000313" key="1">
    <source>
        <dbReference type="EMBL" id="KAJ4429823.1"/>
    </source>
</evidence>
<protein>
    <submittedName>
        <fullName evidence="1">Uncharacterized protein</fullName>
    </submittedName>
</protein>
<gene>
    <name evidence="1" type="ORF">ANN_22027</name>
</gene>
<proteinExistence type="predicted"/>
<dbReference type="EMBL" id="JAJSOF020000033">
    <property type="protein sequence ID" value="KAJ4429823.1"/>
    <property type="molecule type" value="Genomic_DNA"/>
</dbReference>
<dbReference type="Proteomes" id="UP001148838">
    <property type="component" value="Unassembled WGS sequence"/>
</dbReference>
<sequence length="83" mass="8912">MAGLCEGGNESEGSLKAICNIWHIQLVILELGSVGDDPYSSVPEGHKGYRLDVDKYRNGGDAASSSHDQLQGGNVRLPIFLVR</sequence>
<accession>A0ABQ8S701</accession>
<keyword evidence="2" id="KW-1185">Reference proteome</keyword>
<reference evidence="1 2" key="1">
    <citation type="journal article" date="2022" name="Allergy">
        <title>Genome assembly and annotation of Periplaneta americana reveal a comprehensive cockroach allergen profile.</title>
        <authorList>
            <person name="Wang L."/>
            <person name="Xiong Q."/>
            <person name="Saelim N."/>
            <person name="Wang L."/>
            <person name="Nong W."/>
            <person name="Wan A.T."/>
            <person name="Shi M."/>
            <person name="Liu X."/>
            <person name="Cao Q."/>
            <person name="Hui J.H.L."/>
            <person name="Sookrung N."/>
            <person name="Leung T.F."/>
            <person name="Tungtrongchitr A."/>
            <person name="Tsui S.K.W."/>
        </authorList>
    </citation>
    <scope>NUCLEOTIDE SEQUENCE [LARGE SCALE GENOMIC DNA]</scope>
    <source>
        <strain evidence="1">PWHHKU_190912</strain>
    </source>
</reference>
<comment type="caution">
    <text evidence="1">The sequence shown here is derived from an EMBL/GenBank/DDBJ whole genome shotgun (WGS) entry which is preliminary data.</text>
</comment>
<name>A0ABQ8S701_PERAM</name>